<evidence type="ECO:0000313" key="3">
    <source>
        <dbReference type="EMBL" id="AHE56040.1"/>
    </source>
</evidence>
<keyword evidence="1" id="KW-0472">Membrane</keyword>
<name>W0AK59_9SPHN</name>
<dbReference type="Proteomes" id="UP000018851">
    <property type="component" value="Chromosome"/>
</dbReference>
<accession>W0AK59</accession>
<protein>
    <submittedName>
        <fullName evidence="3">Uncharacterized protein</fullName>
    </submittedName>
</protein>
<evidence type="ECO:0000256" key="1">
    <source>
        <dbReference type="SAM" id="Phobius"/>
    </source>
</evidence>
<proteinExistence type="predicted"/>
<gene>
    <name evidence="2" type="ORF">NX02_04275</name>
    <name evidence="3" type="ORF">NX02_22070</name>
</gene>
<organism evidence="3 4">
    <name type="scientific">Sphingomonas sanxanigenens DSM 19645 = NX02</name>
    <dbReference type="NCBI Taxonomy" id="1123269"/>
    <lineage>
        <taxon>Bacteria</taxon>
        <taxon>Pseudomonadati</taxon>
        <taxon>Pseudomonadota</taxon>
        <taxon>Alphaproteobacteria</taxon>
        <taxon>Sphingomonadales</taxon>
        <taxon>Sphingomonadaceae</taxon>
        <taxon>Sphingomonas</taxon>
    </lineage>
</organism>
<sequence length="36" mass="3639">MSIADILTTAGILIGLFVVTLILAQGVTALIAGGRR</sequence>
<dbReference type="HOGENOM" id="CLU_3358557_0_0_5"/>
<dbReference type="AlphaFoldDB" id="W0AK59"/>
<keyword evidence="1" id="KW-1133">Transmembrane helix</keyword>
<dbReference type="KEGG" id="ssan:NX02_22070"/>
<feature type="transmembrane region" description="Helical" evidence="1">
    <location>
        <begin position="6"/>
        <end position="32"/>
    </location>
</feature>
<reference evidence="3 4" key="1">
    <citation type="submission" date="2013-07" db="EMBL/GenBank/DDBJ databases">
        <title>Completed genome of Sphingomonas sanxanigenens NX02.</title>
        <authorList>
            <person name="Ma T."/>
            <person name="Huang H."/>
            <person name="Wu M."/>
            <person name="Li X."/>
            <person name="Li G."/>
        </authorList>
    </citation>
    <scope>NUCLEOTIDE SEQUENCE [LARGE SCALE GENOMIC DNA]</scope>
    <source>
        <strain evidence="3 4">NX02</strain>
    </source>
</reference>
<dbReference type="EMBL" id="CP006644">
    <property type="protein sequence ID" value="AHE52603.1"/>
    <property type="molecule type" value="Genomic_DNA"/>
</dbReference>
<evidence type="ECO:0000313" key="2">
    <source>
        <dbReference type="EMBL" id="AHE52603.1"/>
    </source>
</evidence>
<dbReference type="STRING" id="1123269.NX02_04275"/>
<dbReference type="KEGG" id="ssan:NX02_04275"/>
<keyword evidence="1" id="KW-0812">Transmembrane</keyword>
<keyword evidence="4" id="KW-1185">Reference proteome</keyword>
<evidence type="ECO:0000313" key="4">
    <source>
        <dbReference type="Proteomes" id="UP000018851"/>
    </source>
</evidence>
<dbReference type="EMBL" id="CP006644">
    <property type="protein sequence ID" value="AHE56040.1"/>
    <property type="molecule type" value="Genomic_DNA"/>
</dbReference>